<gene>
    <name evidence="6" type="ORF">BZM27_02090</name>
</gene>
<dbReference type="InterPro" id="IPR008927">
    <property type="entry name" value="6-PGluconate_DH-like_C_sf"/>
</dbReference>
<dbReference type="Gene3D" id="1.10.1040.10">
    <property type="entry name" value="N-(1-d-carboxylethyl)-l-norvaline Dehydrogenase, domain 2"/>
    <property type="match status" value="1"/>
</dbReference>
<evidence type="ECO:0000256" key="3">
    <source>
        <dbReference type="PIRSR" id="PIRSR000103-1"/>
    </source>
</evidence>
<feature type="domain" description="3-hydroxyisobutyrate dehydrogenase-like NAD-binding" evidence="5">
    <location>
        <begin position="169"/>
        <end position="290"/>
    </location>
</feature>
<dbReference type="GO" id="GO:0016616">
    <property type="term" value="F:oxidoreductase activity, acting on the CH-OH group of donors, NAD or NADP as acceptor"/>
    <property type="evidence" value="ECO:0007669"/>
    <property type="project" value="TreeGrafter"/>
</dbReference>
<feature type="active site" evidence="3">
    <location>
        <position position="175"/>
    </location>
</feature>
<protein>
    <submittedName>
        <fullName evidence="6">2-hydroxy-3-oxopropionate reductase</fullName>
    </submittedName>
</protein>
<keyword evidence="2" id="KW-0520">NAD</keyword>
<dbReference type="InterPro" id="IPR029154">
    <property type="entry name" value="HIBADH-like_NADP-bd"/>
</dbReference>
<dbReference type="GO" id="GO:0050661">
    <property type="term" value="F:NADP binding"/>
    <property type="evidence" value="ECO:0007669"/>
    <property type="project" value="InterPro"/>
</dbReference>
<dbReference type="GO" id="GO:0051287">
    <property type="term" value="F:NAD binding"/>
    <property type="evidence" value="ECO:0007669"/>
    <property type="project" value="InterPro"/>
</dbReference>
<dbReference type="SUPFAM" id="SSF51735">
    <property type="entry name" value="NAD(P)-binding Rossmann-fold domains"/>
    <property type="match status" value="1"/>
</dbReference>
<name>A0A4R0XH60_9BURK</name>
<evidence type="ECO:0000256" key="1">
    <source>
        <dbReference type="ARBA" id="ARBA00023002"/>
    </source>
</evidence>
<dbReference type="InterPro" id="IPR036291">
    <property type="entry name" value="NAD(P)-bd_dom_sf"/>
</dbReference>
<accession>A0A4R0XH60</accession>
<keyword evidence="7" id="KW-1185">Reference proteome</keyword>
<dbReference type="Pfam" id="PF14833">
    <property type="entry name" value="NAD_binding_11"/>
    <property type="match status" value="1"/>
</dbReference>
<dbReference type="PIRSF" id="PIRSF000103">
    <property type="entry name" value="HIBADH"/>
    <property type="match status" value="1"/>
</dbReference>
<dbReference type="SUPFAM" id="SSF48179">
    <property type="entry name" value="6-phosphogluconate dehydrogenase C-terminal domain-like"/>
    <property type="match status" value="1"/>
</dbReference>
<evidence type="ECO:0000256" key="2">
    <source>
        <dbReference type="ARBA" id="ARBA00023027"/>
    </source>
</evidence>
<evidence type="ECO:0000259" key="4">
    <source>
        <dbReference type="Pfam" id="PF03446"/>
    </source>
</evidence>
<dbReference type="InterPro" id="IPR015815">
    <property type="entry name" value="HIBADH-related"/>
</dbReference>
<dbReference type="Proteomes" id="UP000294200">
    <property type="component" value="Unassembled WGS sequence"/>
</dbReference>
<dbReference type="PANTHER" id="PTHR22981:SF7">
    <property type="entry name" value="3-HYDROXYISOBUTYRATE DEHYDROGENASE, MITOCHONDRIAL"/>
    <property type="match status" value="1"/>
</dbReference>
<dbReference type="PANTHER" id="PTHR22981">
    <property type="entry name" value="3-HYDROXYISOBUTYRATE DEHYDROGENASE-RELATED"/>
    <property type="match status" value="1"/>
</dbReference>
<evidence type="ECO:0000259" key="5">
    <source>
        <dbReference type="Pfam" id="PF14833"/>
    </source>
</evidence>
<dbReference type="EMBL" id="MWML01000004">
    <property type="protein sequence ID" value="TCG09906.1"/>
    <property type="molecule type" value="Genomic_DNA"/>
</dbReference>
<dbReference type="Pfam" id="PF03446">
    <property type="entry name" value="NAD_binding_2"/>
    <property type="match status" value="1"/>
</dbReference>
<reference evidence="6 7" key="1">
    <citation type="submission" date="2017-02" db="EMBL/GenBank/DDBJ databases">
        <title>Paraburkholderia sophoroidis sp. nov. and Paraburkholderia steynii sp. nov. rhizobial symbionts of the fynbos legume Hypocalyptus sophoroides.</title>
        <authorList>
            <person name="Steenkamp E.T."/>
            <person name="Beukes C.W."/>
            <person name="Van Zyl E."/>
            <person name="Avontuur J."/>
            <person name="Chan W.Y."/>
            <person name="Hassen A."/>
            <person name="Palmer M."/>
            <person name="Mthombeni L."/>
            <person name="Phalane F."/>
            <person name="Sereme K."/>
            <person name="Venter S.N."/>
        </authorList>
    </citation>
    <scope>NUCLEOTIDE SEQUENCE [LARGE SCALE GENOMIC DNA]</scope>
    <source>
        <strain evidence="6 7">HC1.1ba</strain>
    </source>
</reference>
<dbReference type="InterPro" id="IPR013328">
    <property type="entry name" value="6PGD_dom2"/>
</dbReference>
<feature type="domain" description="6-phosphogluconate dehydrogenase NADP-binding" evidence="4">
    <location>
        <begin position="6"/>
        <end position="166"/>
    </location>
</feature>
<proteinExistence type="predicted"/>
<organism evidence="6 7">
    <name type="scientific">Paraburkholderia steynii</name>
    <dbReference type="NCBI Taxonomy" id="1245441"/>
    <lineage>
        <taxon>Bacteria</taxon>
        <taxon>Pseudomonadati</taxon>
        <taxon>Pseudomonadota</taxon>
        <taxon>Betaproteobacteria</taxon>
        <taxon>Burkholderiales</taxon>
        <taxon>Burkholderiaceae</taxon>
        <taxon>Paraburkholderia</taxon>
    </lineage>
</organism>
<dbReference type="AlphaFoldDB" id="A0A4R0XH60"/>
<evidence type="ECO:0000313" key="6">
    <source>
        <dbReference type="EMBL" id="TCG09906.1"/>
    </source>
</evidence>
<evidence type="ECO:0000313" key="7">
    <source>
        <dbReference type="Proteomes" id="UP000294200"/>
    </source>
</evidence>
<comment type="caution">
    <text evidence="6">The sequence shown here is derived from an EMBL/GenBank/DDBJ whole genome shotgun (WGS) entry which is preliminary data.</text>
</comment>
<dbReference type="Gene3D" id="3.40.50.720">
    <property type="entry name" value="NAD(P)-binding Rossmann-like Domain"/>
    <property type="match status" value="1"/>
</dbReference>
<dbReference type="InterPro" id="IPR006115">
    <property type="entry name" value="6PGDH_NADP-bd"/>
</dbReference>
<keyword evidence="1" id="KW-0560">Oxidoreductase</keyword>
<sequence length="295" mass="30758">MTQKKRIGFIGLGMMGAPMVQCLVNAGFDLYIDDADSARADTLATQAGAQRLTRDNAASLEALITMLPNTAIVESVLLGGGAEGWASRLAKGAVVIDMSSSEPERSRKLGAALEERGLAYLDAPVSGGVKKAKEGTLAILVGGRAEVLTQCKPVLEAMGKSILHIGGAGSGHAAKALNNYVSAAGLAATVEALLVAQRFGIEPDVMTDVLNASSGRSNTSENKVKQFMLSGTFGSGFALQLMNKDLKIADALAQSVGYPMTLGDTVTAVWGEAAQRSTPATDHTEMYRLLDRDAR</sequence>